<feature type="transmembrane region" description="Helical" evidence="1">
    <location>
        <begin position="12"/>
        <end position="44"/>
    </location>
</feature>
<comment type="caution">
    <text evidence="2">The sequence shown here is derived from an EMBL/GenBank/DDBJ whole genome shotgun (WGS) entry which is preliminary data.</text>
</comment>
<proteinExistence type="predicted"/>
<accession>X0WPQ9</accession>
<keyword evidence="1" id="KW-1133">Transmembrane helix</keyword>
<sequence length="45" mass="5049">MNTRQRMGLGWLIIGVVAMMSSDILWITLLLTAIFIIGIVLFLVD</sequence>
<reference evidence="2" key="1">
    <citation type="journal article" date="2014" name="Front. Microbiol.">
        <title>High frequency of phylogenetically diverse reductive dehalogenase-homologous genes in deep subseafloor sedimentary metagenomes.</title>
        <authorList>
            <person name="Kawai M."/>
            <person name="Futagami T."/>
            <person name="Toyoda A."/>
            <person name="Takaki Y."/>
            <person name="Nishi S."/>
            <person name="Hori S."/>
            <person name="Arai W."/>
            <person name="Tsubouchi T."/>
            <person name="Morono Y."/>
            <person name="Uchiyama I."/>
            <person name="Ito T."/>
            <person name="Fujiyama A."/>
            <person name="Inagaki F."/>
            <person name="Takami H."/>
        </authorList>
    </citation>
    <scope>NUCLEOTIDE SEQUENCE</scope>
    <source>
        <strain evidence="2">Expedition CK06-06</strain>
    </source>
</reference>
<dbReference type="AlphaFoldDB" id="X0WPQ9"/>
<protein>
    <submittedName>
        <fullName evidence="2">Uncharacterized protein</fullName>
    </submittedName>
</protein>
<evidence type="ECO:0000313" key="2">
    <source>
        <dbReference type="EMBL" id="GAG14681.1"/>
    </source>
</evidence>
<dbReference type="EMBL" id="BARS01037651">
    <property type="protein sequence ID" value="GAG14681.1"/>
    <property type="molecule type" value="Genomic_DNA"/>
</dbReference>
<organism evidence="2">
    <name type="scientific">marine sediment metagenome</name>
    <dbReference type="NCBI Taxonomy" id="412755"/>
    <lineage>
        <taxon>unclassified sequences</taxon>
        <taxon>metagenomes</taxon>
        <taxon>ecological metagenomes</taxon>
    </lineage>
</organism>
<name>X0WPQ9_9ZZZZ</name>
<gene>
    <name evidence="2" type="ORF">S01H1_57708</name>
</gene>
<keyword evidence="1" id="KW-0812">Transmembrane</keyword>
<evidence type="ECO:0000256" key="1">
    <source>
        <dbReference type="SAM" id="Phobius"/>
    </source>
</evidence>
<keyword evidence="1" id="KW-0472">Membrane</keyword>